<dbReference type="NCBIfam" id="TIGR02532">
    <property type="entry name" value="IV_pilin_GFxxxE"/>
    <property type="match status" value="1"/>
</dbReference>
<comment type="caution">
    <text evidence="2">The sequence shown here is derived from an EMBL/GenBank/DDBJ whole genome shotgun (WGS) entry which is preliminary data.</text>
</comment>
<evidence type="ECO:0000313" key="3">
    <source>
        <dbReference type="Proteomes" id="UP001576726"/>
    </source>
</evidence>
<feature type="transmembrane region" description="Helical" evidence="1">
    <location>
        <begin position="20"/>
        <end position="42"/>
    </location>
</feature>
<dbReference type="PROSITE" id="PS00409">
    <property type="entry name" value="PROKAR_NTER_METHYL"/>
    <property type="match status" value="1"/>
</dbReference>
<keyword evidence="3" id="KW-1185">Reference proteome</keyword>
<reference evidence="2 3" key="1">
    <citation type="submission" date="2024-09" db="EMBL/GenBank/DDBJ databases">
        <authorList>
            <person name="Zhang Y."/>
        </authorList>
    </citation>
    <scope>NUCLEOTIDE SEQUENCE [LARGE SCALE GENOMIC DNA]</scope>
    <source>
        <strain evidence="2 3">SH314</strain>
    </source>
</reference>
<dbReference type="EMBL" id="JBHFGJ010000002">
    <property type="protein sequence ID" value="MFB2651933.1"/>
    <property type="molecule type" value="Genomic_DNA"/>
</dbReference>
<keyword evidence="1" id="KW-1133">Transmembrane helix</keyword>
<keyword evidence="1" id="KW-0472">Membrane</keyword>
<gene>
    <name evidence="2" type="ORF">ACE02L_04225</name>
</gene>
<name>A0ABV4VRZ6_9GAMM</name>
<organism evidence="2 3">
    <name type="scientific">Shewanella seohaensis</name>
    <dbReference type="NCBI Taxonomy" id="755175"/>
    <lineage>
        <taxon>Bacteria</taxon>
        <taxon>Pseudomonadati</taxon>
        <taxon>Pseudomonadota</taxon>
        <taxon>Gammaproteobacteria</taxon>
        <taxon>Alteromonadales</taxon>
        <taxon>Shewanellaceae</taxon>
        <taxon>Shewanella</taxon>
    </lineage>
</organism>
<keyword evidence="1" id="KW-0812">Transmembrane</keyword>
<dbReference type="InterPro" id="IPR012902">
    <property type="entry name" value="N_methyl_site"/>
</dbReference>
<dbReference type="RefSeq" id="WP_374918503.1">
    <property type="nucleotide sequence ID" value="NZ_JBHFGJ010000002.1"/>
</dbReference>
<dbReference type="InterPro" id="IPR032092">
    <property type="entry name" value="PilW"/>
</dbReference>
<evidence type="ECO:0000313" key="2">
    <source>
        <dbReference type="EMBL" id="MFB2651933.1"/>
    </source>
</evidence>
<accession>A0ABV4VRZ6</accession>
<dbReference type="Proteomes" id="UP001576726">
    <property type="component" value="Unassembled WGS sequence"/>
</dbReference>
<evidence type="ECO:0000256" key="1">
    <source>
        <dbReference type="SAM" id="Phobius"/>
    </source>
</evidence>
<dbReference type="Pfam" id="PF16074">
    <property type="entry name" value="PilW"/>
    <property type="match status" value="1"/>
</dbReference>
<protein>
    <submittedName>
        <fullName evidence="2">PilW family protein</fullName>
    </submittedName>
</protein>
<dbReference type="Pfam" id="PF07963">
    <property type="entry name" value="N_methyl"/>
    <property type="match status" value="1"/>
</dbReference>
<proteinExistence type="predicted"/>
<sequence length="332" mass="36782">MIFSATKFVVFTKQAGMSLVELMVAMVIGLFLTAGVFTMFSMSSSNVTTTSQFNQLQENGRIALAIMERDLSQLAFMGDMTGTDFVLGANAFISPGTVVNNDCSGGGVNNASLPNNQPAHFRRLWGYEEGVSGPSFSCLNSVKSNTDVLQIKRFIGPNLLPAALSSSSYYAAATSSQVVFFNGGGAVPILDNARFWEYQHHIYYIRDDVDGIPILRRRTLTTGNGMNNEEQLVEGIENIRVSYGFDNDGDDVPDSFLPAEDVTNMMWDNELFQRLVALKIYVLVRSIQEDMTYTNETTYQLGDKEITKPSDHFRRKVMSTTVVLENPVLIRS</sequence>